<gene>
    <name evidence="1" type="ORF">A3D78_00520</name>
</gene>
<name>A0A1F5ZXJ5_9BACT</name>
<dbReference type="STRING" id="1798383.A3D78_00520"/>
<sequence length="88" mass="9871">MDEEIFVVEILAEEGEIDKCTEQSVVTAERNVRCLLNHPVTNLFTAAIVLKGTTEVRIQQDLEIGIPEDLILKTGIIDRLKITNNSIH</sequence>
<proteinExistence type="predicted"/>
<reference evidence="1 2" key="1">
    <citation type="journal article" date="2016" name="Nat. Commun.">
        <title>Thousands of microbial genomes shed light on interconnected biogeochemical processes in an aquifer system.</title>
        <authorList>
            <person name="Anantharaman K."/>
            <person name="Brown C.T."/>
            <person name="Hug L.A."/>
            <person name="Sharon I."/>
            <person name="Castelle C.J."/>
            <person name="Probst A.J."/>
            <person name="Thomas B.C."/>
            <person name="Singh A."/>
            <person name="Wilkins M.J."/>
            <person name="Karaoz U."/>
            <person name="Brodie E.L."/>
            <person name="Williams K.H."/>
            <person name="Hubbard S.S."/>
            <person name="Banfield J.F."/>
        </authorList>
    </citation>
    <scope>NUCLEOTIDE SEQUENCE [LARGE SCALE GENOMIC DNA]</scope>
</reference>
<dbReference type="EMBL" id="MFJM01000046">
    <property type="protein sequence ID" value="OGG17206.1"/>
    <property type="molecule type" value="Genomic_DNA"/>
</dbReference>
<protein>
    <submittedName>
        <fullName evidence="1">Uncharacterized protein</fullName>
    </submittedName>
</protein>
<dbReference type="Proteomes" id="UP000176253">
    <property type="component" value="Unassembled WGS sequence"/>
</dbReference>
<accession>A0A1F5ZXJ5</accession>
<organism evidence="1 2">
    <name type="scientific">Candidatus Gottesmanbacteria bacterium RIFCSPHIGHO2_02_FULL_39_14</name>
    <dbReference type="NCBI Taxonomy" id="1798383"/>
    <lineage>
        <taxon>Bacteria</taxon>
        <taxon>Candidatus Gottesmaniibacteriota</taxon>
    </lineage>
</organism>
<comment type="caution">
    <text evidence="1">The sequence shown here is derived from an EMBL/GenBank/DDBJ whole genome shotgun (WGS) entry which is preliminary data.</text>
</comment>
<evidence type="ECO:0000313" key="2">
    <source>
        <dbReference type="Proteomes" id="UP000176253"/>
    </source>
</evidence>
<evidence type="ECO:0000313" key="1">
    <source>
        <dbReference type="EMBL" id="OGG17206.1"/>
    </source>
</evidence>
<dbReference type="AlphaFoldDB" id="A0A1F5ZXJ5"/>